<dbReference type="EMBL" id="JAZAVK010000126">
    <property type="protein sequence ID" value="KAK7421012.1"/>
    <property type="molecule type" value="Genomic_DNA"/>
</dbReference>
<sequence>MLSGDVGMTLVALLDRKIDTIFELGPGNFVKTETLLRRWDQARRHPRPADAQAKRDIVYVAVDINRESLQKTIPELHKKFNNITCVGWWGTFDQALERLKSTLTSKACVWSFGSSLSNSPESDAIWSIKSWTDVCDLLIIGQDATVDKAEVHKPYHMANFKAFIDTGRRKADEINGQEEIFASATEKICDGIGKDSEIEAFESFKYREREFEAIVAEAGCAVMRTFSASGAGSRIYVIQPREAANYKS</sequence>
<evidence type="ECO:0000259" key="4">
    <source>
        <dbReference type="Pfam" id="PF10017"/>
    </source>
</evidence>
<accession>A0ABR1HJ49</accession>
<dbReference type="InterPro" id="IPR051128">
    <property type="entry name" value="EgtD_Methyltrsf_superfamily"/>
</dbReference>
<dbReference type="Proteomes" id="UP001498421">
    <property type="component" value="Unassembled WGS sequence"/>
</dbReference>
<dbReference type="InterPro" id="IPR019257">
    <property type="entry name" value="MeTrfase_dom"/>
</dbReference>
<dbReference type="PANTHER" id="PTHR43397">
    <property type="entry name" value="ERGOTHIONEINE BIOSYNTHESIS PROTEIN 1"/>
    <property type="match status" value="1"/>
</dbReference>
<comment type="caution">
    <text evidence="5">The sequence shown here is derived from an EMBL/GenBank/DDBJ whole genome shotgun (WGS) entry which is preliminary data.</text>
</comment>
<evidence type="ECO:0000313" key="6">
    <source>
        <dbReference type="Proteomes" id="UP001498421"/>
    </source>
</evidence>
<keyword evidence="1" id="KW-0489">Methyltransferase</keyword>
<keyword evidence="3" id="KW-0949">S-adenosyl-L-methionine</keyword>
<evidence type="ECO:0000313" key="5">
    <source>
        <dbReference type="EMBL" id="KAK7421012.1"/>
    </source>
</evidence>
<proteinExistence type="predicted"/>
<dbReference type="Pfam" id="PF10017">
    <property type="entry name" value="Methyltransf_33"/>
    <property type="match status" value="1"/>
</dbReference>
<dbReference type="InterPro" id="IPR029063">
    <property type="entry name" value="SAM-dependent_MTases_sf"/>
</dbReference>
<gene>
    <name evidence="5" type="ORF">QQZ08_010133</name>
</gene>
<evidence type="ECO:0000256" key="3">
    <source>
        <dbReference type="ARBA" id="ARBA00022691"/>
    </source>
</evidence>
<reference evidence="5 6" key="1">
    <citation type="journal article" date="2025" name="Microbiol. Resour. Announc.">
        <title>Draft genome sequences for Neonectria magnoliae and Neonectria punicea, canker pathogens of Liriodendron tulipifera and Acer saccharum in West Virginia.</title>
        <authorList>
            <person name="Petronek H.M."/>
            <person name="Kasson M.T."/>
            <person name="Metheny A.M."/>
            <person name="Stauder C.M."/>
            <person name="Lovett B."/>
            <person name="Lynch S.C."/>
            <person name="Garnas J.R."/>
            <person name="Kasson L.R."/>
            <person name="Stajich J.E."/>
        </authorList>
    </citation>
    <scope>NUCLEOTIDE SEQUENCE [LARGE SCALE GENOMIC DNA]</scope>
    <source>
        <strain evidence="5 6">NRRL 64651</strain>
    </source>
</reference>
<feature type="domain" description="Histidine-specific methyltransferase SAM-dependent" evidence="4">
    <location>
        <begin position="19"/>
        <end position="159"/>
    </location>
</feature>
<keyword evidence="6" id="KW-1185">Reference proteome</keyword>
<evidence type="ECO:0000256" key="1">
    <source>
        <dbReference type="ARBA" id="ARBA00022603"/>
    </source>
</evidence>
<keyword evidence="2" id="KW-0808">Transferase</keyword>
<dbReference type="PANTHER" id="PTHR43397:SF1">
    <property type="entry name" value="ERGOTHIONEINE BIOSYNTHESIS PROTEIN 1"/>
    <property type="match status" value="1"/>
</dbReference>
<dbReference type="Gene3D" id="3.40.50.150">
    <property type="entry name" value="Vaccinia Virus protein VP39"/>
    <property type="match status" value="1"/>
</dbReference>
<protein>
    <recommendedName>
        <fullName evidence="4">Histidine-specific methyltransferase SAM-dependent domain-containing protein</fullName>
    </recommendedName>
</protein>
<name>A0ABR1HJ49_9HYPO</name>
<organism evidence="5 6">
    <name type="scientific">Neonectria magnoliae</name>
    <dbReference type="NCBI Taxonomy" id="2732573"/>
    <lineage>
        <taxon>Eukaryota</taxon>
        <taxon>Fungi</taxon>
        <taxon>Dikarya</taxon>
        <taxon>Ascomycota</taxon>
        <taxon>Pezizomycotina</taxon>
        <taxon>Sordariomycetes</taxon>
        <taxon>Hypocreomycetidae</taxon>
        <taxon>Hypocreales</taxon>
        <taxon>Nectriaceae</taxon>
        <taxon>Neonectria</taxon>
    </lineage>
</organism>
<evidence type="ECO:0000256" key="2">
    <source>
        <dbReference type="ARBA" id="ARBA00022679"/>
    </source>
</evidence>